<dbReference type="EMBL" id="CM046388">
    <property type="protein sequence ID" value="KAI8572953.1"/>
    <property type="molecule type" value="Genomic_DNA"/>
</dbReference>
<keyword evidence="2" id="KW-1185">Reference proteome</keyword>
<gene>
    <name evidence="1" type="ORF">RHMOL_Rhmol01G0241100</name>
</gene>
<dbReference type="Proteomes" id="UP001062846">
    <property type="component" value="Chromosome 1"/>
</dbReference>
<accession>A0ACC0Q7J0</accession>
<proteinExistence type="predicted"/>
<organism evidence="1 2">
    <name type="scientific">Rhododendron molle</name>
    <name type="common">Chinese azalea</name>
    <name type="synonym">Azalea mollis</name>
    <dbReference type="NCBI Taxonomy" id="49168"/>
    <lineage>
        <taxon>Eukaryota</taxon>
        <taxon>Viridiplantae</taxon>
        <taxon>Streptophyta</taxon>
        <taxon>Embryophyta</taxon>
        <taxon>Tracheophyta</taxon>
        <taxon>Spermatophyta</taxon>
        <taxon>Magnoliopsida</taxon>
        <taxon>eudicotyledons</taxon>
        <taxon>Gunneridae</taxon>
        <taxon>Pentapetalae</taxon>
        <taxon>asterids</taxon>
        <taxon>Ericales</taxon>
        <taxon>Ericaceae</taxon>
        <taxon>Ericoideae</taxon>
        <taxon>Rhodoreae</taxon>
        <taxon>Rhododendron</taxon>
    </lineage>
</organism>
<sequence>MSILCGFGVKAVGWPPLHFTRTHTLLNNQSRQPTPLAVISTSLSLSPLCFLRPSSFPSLVINPSLGSKKQKIPPSTLFSLCPFLPPMASATKIIQPPSFNFTPNPTATRSPIISLFDPLKTHHHHHKLRLNKPNSARRSTPIAAVSNAVKVKKSQTTASLPNPLSIMVSSIFADDVAKKDRAWRHDSDVVEEETAAAEVVGATPSGE</sequence>
<reference evidence="1" key="1">
    <citation type="submission" date="2022-02" db="EMBL/GenBank/DDBJ databases">
        <title>Plant Genome Project.</title>
        <authorList>
            <person name="Zhang R.-G."/>
        </authorList>
    </citation>
    <scope>NUCLEOTIDE SEQUENCE</scope>
    <source>
        <strain evidence="1">AT1</strain>
    </source>
</reference>
<name>A0ACC0Q7J0_RHOML</name>
<comment type="caution">
    <text evidence="1">The sequence shown here is derived from an EMBL/GenBank/DDBJ whole genome shotgun (WGS) entry which is preliminary data.</text>
</comment>
<evidence type="ECO:0000313" key="1">
    <source>
        <dbReference type="EMBL" id="KAI8572953.1"/>
    </source>
</evidence>
<evidence type="ECO:0000313" key="2">
    <source>
        <dbReference type="Proteomes" id="UP001062846"/>
    </source>
</evidence>
<protein>
    <submittedName>
        <fullName evidence="1">Uncharacterized protein</fullName>
    </submittedName>
</protein>